<keyword evidence="1" id="KW-1133">Transmembrane helix</keyword>
<keyword evidence="1" id="KW-0812">Transmembrane</keyword>
<evidence type="ECO:0000313" key="2">
    <source>
        <dbReference type="EMBL" id="QWC16156.1"/>
    </source>
</evidence>
<protein>
    <submittedName>
        <fullName evidence="2">PQQ-binding-like beta-propeller repeat protein</fullName>
    </submittedName>
</protein>
<dbReference type="InterPro" id="IPR015943">
    <property type="entry name" value="WD40/YVTN_repeat-like_dom_sf"/>
</dbReference>
<keyword evidence="3" id="KW-1185">Reference proteome</keyword>
<reference evidence="2 3" key="1">
    <citation type="submission" date="2021-05" db="EMBL/GenBank/DDBJ databases">
        <title>Novel species in genus Cellulomonas.</title>
        <authorList>
            <person name="Zhang G."/>
        </authorList>
    </citation>
    <scope>NUCLEOTIDE SEQUENCE [LARGE SCALE GENOMIC DNA]</scope>
    <source>
        <strain evidence="3">zg-ZUI157</strain>
    </source>
</reference>
<dbReference type="InterPro" id="IPR011047">
    <property type="entry name" value="Quinoprotein_ADH-like_sf"/>
</dbReference>
<proteinExistence type="predicted"/>
<dbReference type="PANTHER" id="PTHR34512">
    <property type="entry name" value="CELL SURFACE PROTEIN"/>
    <property type="match status" value="1"/>
</dbReference>
<keyword evidence="1" id="KW-0472">Membrane</keyword>
<dbReference type="RefSeq" id="WP_208196720.1">
    <property type="nucleotide sequence ID" value="NZ_CP076023.1"/>
</dbReference>
<dbReference type="PANTHER" id="PTHR34512:SF30">
    <property type="entry name" value="OUTER MEMBRANE PROTEIN ASSEMBLY FACTOR BAMB"/>
    <property type="match status" value="1"/>
</dbReference>
<feature type="transmembrane region" description="Helical" evidence="1">
    <location>
        <begin position="34"/>
        <end position="53"/>
    </location>
</feature>
<organism evidence="2 3">
    <name type="scientific">Cellulomonas dongxiuzhuiae</name>
    <dbReference type="NCBI Taxonomy" id="2819979"/>
    <lineage>
        <taxon>Bacteria</taxon>
        <taxon>Bacillati</taxon>
        <taxon>Actinomycetota</taxon>
        <taxon>Actinomycetes</taxon>
        <taxon>Micrococcales</taxon>
        <taxon>Cellulomonadaceae</taxon>
        <taxon>Cellulomonas</taxon>
    </lineage>
</organism>
<dbReference type="Proteomes" id="UP000679335">
    <property type="component" value="Chromosome"/>
</dbReference>
<evidence type="ECO:0000256" key="1">
    <source>
        <dbReference type="SAM" id="Phobius"/>
    </source>
</evidence>
<dbReference type="SUPFAM" id="SSF50998">
    <property type="entry name" value="Quinoprotein alcohol dehydrogenase-like"/>
    <property type="match status" value="1"/>
</dbReference>
<name>A0ABX8GKG6_9CELL</name>
<dbReference type="Gene3D" id="2.130.10.10">
    <property type="entry name" value="YVTN repeat-like/Quinoprotein amine dehydrogenase"/>
    <property type="match status" value="1"/>
</dbReference>
<sequence length="487" mass="51087">MAGARRVEVALEDGSPDGPVPPSPGRSTALGRRWWWLAVPVVAVLALVVGQAVTDYRERVALAALGDVRGVLVPLDDEVEVAWEVDEGTRLAGAARAGSVLVTSRETADHAVVLEGRDVATGARLWALDAVGPRARWTPEARPGPVPCAARPDHRGQVVCLVTDGGVDVLDGAWTTVPPTTARLLVLDADDGTVQFERETPATAQWLTPSGDDVLLVGTVDGTTHVRSQSVLYGTERWHVTVGAGADDRPFTPDAATSALLDARTLAVDHGTAVTLVSTDGEVLRTVGTQTETGLTGQGTPTTVELSTALAAAVIGGESSSAVVSATAEVRLDGSPLPVVVDDGSVPGLVLTRTPQLQAWDAGDGTPRWQATVFDAQNATILQGRVHVGTSAWLVTYDGATGAELWRWAGPTGVGTPLTDGRHLYVLGSRGGRHSGPYDLVALHVADGTEAWRTPLPARTWLSTLDGLLLMQTFDEATLVETYRVLR</sequence>
<evidence type="ECO:0000313" key="3">
    <source>
        <dbReference type="Proteomes" id="UP000679335"/>
    </source>
</evidence>
<gene>
    <name evidence="2" type="ORF">KKR89_00260</name>
</gene>
<dbReference type="EMBL" id="CP076023">
    <property type="protein sequence ID" value="QWC16156.1"/>
    <property type="molecule type" value="Genomic_DNA"/>
</dbReference>
<accession>A0ABX8GKG6</accession>